<dbReference type="InterPro" id="IPR023393">
    <property type="entry name" value="START-like_dom_sf"/>
</dbReference>
<reference evidence="2" key="2">
    <citation type="journal article" date="2024" name="Plant">
        <title>Genomic evolution and insights into agronomic trait innovations of Sesamum species.</title>
        <authorList>
            <person name="Miao H."/>
            <person name="Wang L."/>
            <person name="Qu L."/>
            <person name="Liu H."/>
            <person name="Sun Y."/>
            <person name="Le M."/>
            <person name="Wang Q."/>
            <person name="Wei S."/>
            <person name="Zheng Y."/>
            <person name="Lin W."/>
            <person name="Duan Y."/>
            <person name="Cao H."/>
            <person name="Xiong S."/>
            <person name="Wang X."/>
            <person name="Wei L."/>
            <person name="Li C."/>
            <person name="Ma Q."/>
            <person name="Ju M."/>
            <person name="Zhao R."/>
            <person name="Li G."/>
            <person name="Mu C."/>
            <person name="Tian Q."/>
            <person name="Mei H."/>
            <person name="Zhang T."/>
            <person name="Gao T."/>
            <person name="Zhang H."/>
        </authorList>
    </citation>
    <scope>NUCLEOTIDE SEQUENCE</scope>
    <source>
        <strain evidence="2">G02</strain>
    </source>
</reference>
<name>A0AAW2NQI1_SESRA</name>
<sequence length="174" mass="19557">MAGLPCKLIAQVAFKAGGDVFHRLVCSKPHHLANITPGKIQACDLHQGNYGTDGSVIQWKYTLDQRPGNEVVMGTTERGRWASEGVEGKAQTVKQLFHDIDDTKKQIKFKMLEGDLVELYKNMVVTVHFETKGGVDFITWTIDYEQINPDNPHPLSFFNFLIELAKDIEAHIFG</sequence>
<reference evidence="2" key="1">
    <citation type="submission" date="2020-06" db="EMBL/GenBank/DDBJ databases">
        <authorList>
            <person name="Li T."/>
            <person name="Hu X."/>
            <person name="Zhang T."/>
            <person name="Song X."/>
            <person name="Zhang H."/>
            <person name="Dai N."/>
            <person name="Sheng W."/>
            <person name="Hou X."/>
            <person name="Wei L."/>
        </authorList>
    </citation>
    <scope>NUCLEOTIDE SEQUENCE</scope>
    <source>
        <strain evidence="2">G02</strain>
        <tissue evidence="2">Leaf</tissue>
    </source>
</reference>
<feature type="domain" description="Bet v I/Major latex protein" evidence="1">
    <location>
        <begin position="3"/>
        <end position="173"/>
    </location>
</feature>
<dbReference type="GO" id="GO:0006952">
    <property type="term" value="P:defense response"/>
    <property type="evidence" value="ECO:0007669"/>
    <property type="project" value="InterPro"/>
</dbReference>
<dbReference type="SUPFAM" id="SSF55961">
    <property type="entry name" value="Bet v1-like"/>
    <property type="match status" value="1"/>
</dbReference>
<dbReference type="InterPro" id="IPR051761">
    <property type="entry name" value="MLP-like_ligand-binding"/>
</dbReference>
<dbReference type="InterPro" id="IPR000916">
    <property type="entry name" value="Bet_v_I/MLP"/>
</dbReference>
<dbReference type="SMART" id="SM01037">
    <property type="entry name" value="Bet_v_1"/>
    <property type="match status" value="1"/>
</dbReference>
<dbReference type="Pfam" id="PF00407">
    <property type="entry name" value="Bet_v_1"/>
    <property type="match status" value="2"/>
</dbReference>
<dbReference type="PANTHER" id="PTHR31907">
    <property type="entry name" value="MLP-LIKE PROTEIN 423"/>
    <property type="match status" value="1"/>
</dbReference>
<dbReference type="Gene3D" id="3.30.530.20">
    <property type="match status" value="1"/>
</dbReference>
<dbReference type="AlphaFoldDB" id="A0AAW2NQI1"/>
<comment type="caution">
    <text evidence="2">The sequence shown here is derived from an EMBL/GenBank/DDBJ whole genome shotgun (WGS) entry which is preliminary data.</text>
</comment>
<gene>
    <name evidence="2" type="ORF">Sradi_4351800</name>
</gene>
<protein>
    <submittedName>
        <fullName evidence="2">MLP-like protein 28</fullName>
    </submittedName>
</protein>
<evidence type="ECO:0000313" key="2">
    <source>
        <dbReference type="EMBL" id="KAL0345205.1"/>
    </source>
</evidence>
<evidence type="ECO:0000259" key="1">
    <source>
        <dbReference type="SMART" id="SM01037"/>
    </source>
</evidence>
<accession>A0AAW2NQI1</accession>
<proteinExistence type="predicted"/>
<organism evidence="2">
    <name type="scientific">Sesamum radiatum</name>
    <name type="common">Black benniseed</name>
    <dbReference type="NCBI Taxonomy" id="300843"/>
    <lineage>
        <taxon>Eukaryota</taxon>
        <taxon>Viridiplantae</taxon>
        <taxon>Streptophyta</taxon>
        <taxon>Embryophyta</taxon>
        <taxon>Tracheophyta</taxon>
        <taxon>Spermatophyta</taxon>
        <taxon>Magnoliopsida</taxon>
        <taxon>eudicotyledons</taxon>
        <taxon>Gunneridae</taxon>
        <taxon>Pentapetalae</taxon>
        <taxon>asterids</taxon>
        <taxon>lamiids</taxon>
        <taxon>Lamiales</taxon>
        <taxon>Pedaliaceae</taxon>
        <taxon>Sesamum</taxon>
    </lineage>
</organism>
<dbReference type="EMBL" id="JACGWJ010000019">
    <property type="protein sequence ID" value="KAL0345205.1"/>
    <property type="molecule type" value="Genomic_DNA"/>
</dbReference>